<keyword evidence="7 9" id="KW-0424">Laminin EGF-like domain</keyword>
<dbReference type="PROSITE" id="PS01248">
    <property type="entry name" value="EGF_LAM_1"/>
    <property type="match status" value="5"/>
</dbReference>
<evidence type="ECO:0000256" key="8">
    <source>
        <dbReference type="ARBA" id="ARBA00065619"/>
    </source>
</evidence>
<comment type="subunit">
    <text evidence="8">Laminin is a complex glycoprotein, consisting of three different polypeptide chains (alpha, beta, gamma), which are bound to each other by disulfide bonds into a cross-shaped molecule comprising one long and three short arms with globules at each end.</text>
</comment>
<dbReference type="SMART" id="SM00181">
    <property type="entry name" value="EGF"/>
    <property type="match status" value="4"/>
</dbReference>
<dbReference type="GO" id="GO:0007411">
    <property type="term" value="P:axon guidance"/>
    <property type="evidence" value="ECO:0007669"/>
    <property type="project" value="TreeGrafter"/>
</dbReference>
<evidence type="ECO:0000259" key="13">
    <source>
        <dbReference type="PROSITE" id="PS51115"/>
    </source>
</evidence>
<feature type="chain" id="PRO_5043719221" evidence="11">
    <location>
        <begin position="18"/>
        <end position="1614"/>
    </location>
</feature>
<comment type="subcellular location">
    <subcellularLocation>
        <location evidence="1">Secreted</location>
    </subcellularLocation>
</comment>
<dbReference type="SUPFAM" id="SSF57196">
    <property type="entry name" value="EGF/Laminin"/>
    <property type="match status" value="8"/>
</dbReference>
<dbReference type="InterPro" id="IPR050440">
    <property type="entry name" value="Laminin/Netrin_ECM"/>
</dbReference>
<keyword evidence="4" id="KW-0677">Repeat</keyword>
<keyword evidence="5 9" id="KW-1015">Disulfide bond</keyword>
<dbReference type="FunFam" id="2.10.25.10:FF:000166">
    <property type="entry name" value="laminin subunit gamma-1"/>
    <property type="match status" value="1"/>
</dbReference>
<feature type="disulfide bond" evidence="9">
    <location>
        <begin position="979"/>
        <end position="991"/>
    </location>
</feature>
<gene>
    <name evidence="15" type="ORF">ElyMa_004914200</name>
</gene>
<dbReference type="Pfam" id="PF24973">
    <property type="entry name" value="EGF_LMN_ATRN"/>
    <property type="match status" value="2"/>
</dbReference>
<organism evidence="15 16">
    <name type="scientific">Elysia marginata</name>
    <dbReference type="NCBI Taxonomy" id="1093978"/>
    <lineage>
        <taxon>Eukaryota</taxon>
        <taxon>Metazoa</taxon>
        <taxon>Spiralia</taxon>
        <taxon>Lophotrochozoa</taxon>
        <taxon>Mollusca</taxon>
        <taxon>Gastropoda</taxon>
        <taxon>Heterobranchia</taxon>
        <taxon>Euthyneura</taxon>
        <taxon>Panpulmonata</taxon>
        <taxon>Sacoglossa</taxon>
        <taxon>Placobranchoidea</taxon>
        <taxon>Plakobranchidae</taxon>
        <taxon>Elysia</taxon>
    </lineage>
</organism>
<dbReference type="EMBL" id="BMAT01009845">
    <property type="protein sequence ID" value="GFS14721.1"/>
    <property type="molecule type" value="Genomic_DNA"/>
</dbReference>
<evidence type="ECO:0000259" key="14">
    <source>
        <dbReference type="PROSITE" id="PS51117"/>
    </source>
</evidence>
<feature type="domain" description="Laminin EGF-like" evidence="12">
    <location>
        <begin position="391"/>
        <end position="437"/>
    </location>
</feature>
<feature type="domain" description="Laminin N-terminal" evidence="14">
    <location>
        <begin position="32"/>
        <end position="276"/>
    </location>
</feature>
<keyword evidence="3 11" id="KW-0732">Signal</keyword>
<dbReference type="SMART" id="SM00281">
    <property type="entry name" value="LamB"/>
    <property type="match status" value="1"/>
</dbReference>
<proteinExistence type="predicted"/>
<sequence length="1614" mass="179423">MLVKVVFFILGLQTVLCQVPGTSRPCYDSFGAPQRCQPPFVNPAYGRVFKVTNTCGVGRETEYCVQTGRKGVGQRKYCNICDDRDPRRRHPPEYLSDFNNNTITRQKTWWQSDTMLEGMQYPTQINITLHLEKAFDITYVNLRFYSPRPESFAIYKRTSQDGEWIPYQFYSASCRMTYNQPRDPVITRANEDQAFCTADYAGISPLTGGTVAFSTLEGRPSMFNFNHSPKLQEWVTATDLRVVLTRMNTFGDEVFGDPQVLKSYFYAISDLSVGARCKCNGHASSCVKVRDQDLDDRLRCRCEHNTMGVDCEMCKPFYNDRPWGRATERDANECKACDCNGLSNTCEFDEELYRTTGHGGRCTNCRDNTDGIHCEICKENFWRSGDKCLDCGCNEIGSVMQQCSDRGECRCKPGVGGKYCDRCLPNFYDFSETGCIPCQCDPSGSLDNNPRCDATTGKCECKENVDGRRCDKCKPGFFGLNPEDPFGCTSCFCYGHSSDCSSASGYYVRNITSNFNTGNQGWTAVTRSGQEVATQYNGVTGNLGVKSDSEPVYFLAPASYLGDQRYSYNQYLTFDMRTGGQSGQASRSDVILEGGNGQSVKLHIWAQNNNMPRTISETLTFRLHEDPKFNWLPTVNAVDFISVLSNLTAIKIRGTYSENGVGFIDDVTLVSAVQGRVGNQQEAPWVEQCKCPEGFIGQFCQDCQQGYKRNPPNSNSFGQCVPCECNGHSESCDIQTGRCICQDNTAGDFCEVCARGYYGDATNGSSSDCKKCPCPNDGPCIELSNGDLVCTECEEGYAGNLCEVCLDGYFGDPNGILTGQATPCTKCFCNGNIDPNAIGNCDMVTGECRKCIRNTAGRYCDKCLPSYYNNTEGQCTACNCYHAGTDIRSGGNGCDQSTGQCYCRPYVKGKQCDRCEPGFYDLASGEGCKPCDCDRTGSYNYTCDVDSGQCRCKPGVTGLQCNECDRFYYGLSAEGCTACNCDPVGSTDLTCDDYGRCYCKENVAGRRCDRCEENKFNIAAGCIDCPQCYNLVQRQVNNHRAKLRELTALIEHTTDNPSLFNDTNFINQLQAMNESVNYLLEDARGAYTGDGKVGQQLDILRDTLNDLIKKLTVIASNIATAANATENSETKIKYAEEALAVTDRVYQKAKDYIDKEGRNALNQALKALEDFGQNSKQMTEIARRASSLAANQTEEAEVIKNLARKALSTSEMANQMARETFRMPGETQQEIQRLNRDYEDASSLFDSTKQRANSTFQRAKMAYDKALELLTQADKELPSLDVDALKEEAMKIKEQAEDIMMRAQKLSKENMELMERVRNQTKAANMLLEDGDLINNNITELLSEADYARDVARKAVESAKNTLKEANDTLTTLEEFDKLVSKKDAAEQAMQEVPEIKKIIEEAKNTTLMAREALSGVDADAKRALELAKEAEETANMASKNAGNIRKEAEETKNKADMLHQDAMNLAQKVEDADAAMGGFENQLVSDENSAQKALSEAAEAKNIAQDAFDEVTKSHALVLKIKESLKDMGSVDMQQLQDLEALLDKVEKDMMEADVESKVRELQARKTKIETQADKFESNLSQLYEDVENIREIQDSLPTGCYKTIPIEQPLIG</sequence>
<evidence type="ECO:0000256" key="4">
    <source>
        <dbReference type="ARBA" id="ARBA00022737"/>
    </source>
</evidence>
<feature type="disulfide bond" evidence="9">
    <location>
        <begin position="411"/>
        <end position="420"/>
    </location>
</feature>
<dbReference type="FunFam" id="2.10.25.10:FF:000074">
    <property type="entry name" value="Laminin subunit alpha"/>
    <property type="match status" value="1"/>
</dbReference>
<evidence type="ECO:0000256" key="9">
    <source>
        <dbReference type="PROSITE-ProRule" id="PRU00460"/>
    </source>
</evidence>
<dbReference type="SMART" id="SM00136">
    <property type="entry name" value="LamNT"/>
    <property type="match status" value="1"/>
</dbReference>
<dbReference type="GO" id="GO:0005604">
    <property type="term" value="C:basement membrane"/>
    <property type="evidence" value="ECO:0007669"/>
    <property type="project" value="TreeGrafter"/>
</dbReference>
<feature type="coiled-coil region" evidence="10">
    <location>
        <begin position="1537"/>
        <end position="1594"/>
    </location>
</feature>
<dbReference type="PANTHER" id="PTHR10574:SF435">
    <property type="entry name" value="LAMININ SUBUNIT GAMMA-1"/>
    <property type="match status" value="1"/>
</dbReference>
<evidence type="ECO:0000313" key="16">
    <source>
        <dbReference type="Proteomes" id="UP000762676"/>
    </source>
</evidence>
<dbReference type="FunFam" id="2.10.25.10:FF:000105">
    <property type="entry name" value="laminin subunit gamma-1"/>
    <property type="match status" value="1"/>
</dbReference>
<evidence type="ECO:0000256" key="10">
    <source>
        <dbReference type="SAM" id="Coils"/>
    </source>
</evidence>
<dbReference type="Proteomes" id="UP000762676">
    <property type="component" value="Unassembled WGS sequence"/>
</dbReference>
<dbReference type="PROSITE" id="PS50027">
    <property type="entry name" value="EGF_LAM_2"/>
    <property type="match status" value="7"/>
</dbReference>
<feature type="signal peptide" evidence="11">
    <location>
        <begin position="1"/>
        <end position="17"/>
    </location>
</feature>
<dbReference type="InterPro" id="IPR000742">
    <property type="entry name" value="EGF"/>
</dbReference>
<dbReference type="PROSITE" id="PS51117">
    <property type="entry name" value="LAMININ_NTER"/>
    <property type="match status" value="1"/>
</dbReference>
<feature type="disulfide bond" evidence="9">
    <location>
        <begin position="391"/>
        <end position="403"/>
    </location>
</feature>
<dbReference type="InterPro" id="IPR008211">
    <property type="entry name" value="Laminin_N"/>
</dbReference>
<feature type="domain" description="Laminin EGF-like" evidence="12">
    <location>
        <begin position="438"/>
        <end position="490"/>
    </location>
</feature>
<evidence type="ECO:0000313" key="15">
    <source>
        <dbReference type="EMBL" id="GFS14721.1"/>
    </source>
</evidence>
<dbReference type="GO" id="GO:0005576">
    <property type="term" value="C:extracellular region"/>
    <property type="evidence" value="ECO:0007669"/>
    <property type="project" value="UniProtKB-SubCell"/>
</dbReference>
<feature type="disulfide bond" evidence="9">
    <location>
        <begin position="933"/>
        <end position="950"/>
    </location>
</feature>
<feature type="coiled-coil region" evidence="10">
    <location>
        <begin position="1029"/>
        <end position="1056"/>
    </location>
</feature>
<dbReference type="CDD" id="cd00055">
    <property type="entry name" value="EGF_Lam"/>
    <property type="match status" value="9"/>
</dbReference>
<dbReference type="PROSITE" id="PS51115">
    <property type="entry name" value="LAMININ_IVA"/>
    <property type="match status" value="1"/>
</dbReference>
<feature type="domain" description="Laminin EGF-like" evidence="12">
    <location>
        <begin position="979"/>
        <end position="1024"/>
    </location>
</feature>
<dbReference type="FunFam" id="2.10.25.10:FF:000067">
    <property type="entry name" value="Laminin subunit gamma 1"/>
    <property type="match status" value="1"/>
</dbReference>
<evidence type="ECO:0000256" key="11">
    <source>
        <dbReference type="SAM" id="SignalP"/>
    </source>
</evidence>
<feature type="domain" description="Laminin EGF-like" evidence="12">
    <location>
        <begin position="931"/>
        <end position="978"/>
    </location>
</feature>
<dbReference type="Gene3D" id="2.10.25.10">
    <property type="entry name" value="Laminin"/>
    <property type="match status" value="9"/>
</dbReference>
<keyword evidence="16" id="KW-1185">Reference proteome</keyword>
<dbReference type="InterPro" id="IPR002049">
    <property type="entry name" value="LE_dom"/>
</dbReference>
<keyword evidence="2" id="KW-0964">Secreted</keyword>
<dbReference type="Pfam" id="PF00055">
    <property type="entry name" value="Laminin_N"/>
    <property type="match status" value="1"/>
</dbReference>
<dbReference type="Pfam" id="PF00053">
    <property type="entry name" value="EGF_laminin"/>
    <property type="match status" value="9"/>
</dbReference>
<keyword evidence="10" id="KW-0175">Coiled coil</keyword>
<dbReference type="FunFam" id="2.60.120.260:FF:000018">
    <property type="entry name" value="Laminin subunit gamma 1"/>
    <property type="match status" value="1"/>
</dbReference>
<dbReference type="FunFam" id="2.10.25.10:FF:000758">
    <property type="entry name" value="Laminin subunit gamma 1"/>
    <property type="match status" value="1"/>
</dbReference>
<evidence type="ECO:0000256" key="2">
    <source>
        <dbReference type="ARBA" id="ARBA00022525"/>
    </source>
</evidence>
<feature type="disulfide bond" evidence="9">
    <location>
        <begin position="952"/>
        <end position="961"/>
    </location>
</feature>
<dbReference type="GO" id="GO:0009887">
    <property type="term" value="P:animal organ morphogenesis"/>
    <property type="evidence" value="ECO:0007669"/>
    <property type="project" value="TreeGrafter"/>
</dbReference>
<accession>A0AAV4J1X4</accession>
<evidence type="ECO:0000256" key="7">
    <source>
        <dbReference type="ARBA" id="ARBA00023292"/>
    </source>
</evidence>
<keyword evidence="6" id="KW-0325">Glycoprotein</keyword>
<comment type="caution">
    <text evidence="15">The sequence shown here is derived from an EMBL/GenBank/DDBJ whole genome shotgun (WGS) entry which is preliminary data.</text>
</comment>
<feature type="domain" description="Laminin IV type A" evidence="13">
    <location>
        <begin position="517"/>
        <end position="688"/>
    </location>
</feature>
<dbReference type="FunFam" id="2.10.25.10:FF:000051">
    <property type="entry name" value="Laminin subunit alpha 4"/>
    <property type="match status" value="1"/>
</dbReference>
<feature type="disulfide bond" evidence="9">
    <location>
        <begin position="931"/>
        <end position="943"/>
    </location>
</feature>
<reference evidence="15 16" key="1">
    <citation type="journal article" date="2021" name="Elife">
        <title>Chloroplast acquisition without the gene transfer in kleptoplastic sea slugs, Plakobranchus ocellatus.</title>
        <authorList>
            <person name="Maeda T."/>
            <person name="Takahashi S."/>
            <person name="Yoshida T."/>
            <person name="Shimamura S."/>
            <person name="Takaki Y."/>
            <person name="Nagai Y."/>
            <person name="Toyoda A."/>
            <person name="Suzuki Y."/>
            <person name="Arimoto A."/>
            <person name="Ishii H."/>
            <person name="Satoh N."/>
            <person name="Nishiyama T."/>
            <person name="Hasebe M."/>
            <person name="Maruyama T."/>
            <person name="Minagawa J."/>
            <person name="Obokata J."/>
            <person name="Shigenobu S."/>
        </authorList>
    </citation>
    <scope>NUCLEOTIDE SEQUENCE [LARGE SCALE GENOMIC DNA]</scope>
</reference>
<dbReference type="PRINTS" id="PR00011">
    <property type="entry name" value="EGFLAMININ"/>
</dbReference>
<dbReference type="PANTHER" id="PTHR10574">
    <property type="entry name" value="NETRIN/LAMININ-RELATED"/>
    <property type="match status" value="1"/>
</dbReference>
<evidence type="ECO:0000259" key="12">
    <source>
        <dbReference type="PROSITE" id="PS50027"/>
    </source>
</evidence>
<name>A0AAV4J1X4_9GAST</name>
<feature type="domain" description="Laminin EGF-like" evidence="12">
    <location>
        <begin position="723"/>
        <end position="771"/>
    </location>
</feature>
<feature type="coiled-coil region" evidence="10">
    <location>
        <begin position="1349"/>
        <end position="1469"/>
    </location>
</feature>
<comment type="caution">
    <text evidence="9">Lacks conserved residue(s) required for the propagation of feature annotation.</text>
</comment>
<dbReference type="InterPro" id="IPR056863">
    <property type="entry name" value="LMN_ATRN_NET-like_EGF"/>
</dbReference>
<dbReference type="Gene3D" id="2.60.120.260">
    <property type="entry name" value="Galactose-binding domain-like"/>
    <property type="match status" value="1"/>
</dbReference>
<dbReference type="Pfam" id="PF00052">
    <property type="entry name" value="Laminin_B"/>
    <property type="match status" value="1"/>
</dbReference>
<evidence type="ECO:0000256" key="3">
    <source>
        <dbReference type="ARBA" id="ARBA00022729"/>
    </source>
</evidence>
<dbReference type="InterPro" id="IPR000034">
    <property type="entry name" value="Laminin_IV"/>
</dbReference>
<feature type="disulfide bond" evidence="9">
    <location>
        <begin position="741"/>
        <end position="750"/>
    </location>
</feature>
<dbReference type="GO" id="GO:0009888">
    <property type="term" value="P:tissue development"/>
    <property type="evidence" value="ECO:0007669"/>
    <property type="project" value="TreeGrafter"/>
</dbReference>
<evidence type="ECO:0000256" key="1">
    <source>
        <dbReference type="ARBA" id="ARBA00004613"/>
    </source>
</evidence>
<dbReference type="FunFam" id="2.10.25.10:FF:000224">
    <property type="entry name" value="Usherin"/>
    <property type="match status" value="1"/>
</dbReference>
<feature type="domain" description="Laminin EGF-like" evidence="12">
    <location>
        <begin position="827"/>
        <end position="877"/>
    </location>
</feature>
<dbReference type="SMART" id="SM00180">
    <property type="entry name" value="EGF_Lam"/>
    <property type="match status" value="10"/>
</dbReference>
<evidence type="ECO:0000256" key="5">
    <source>
        <dbReference type="ARBA" id="ARBA00023157"/>
    </source>
</evidence>
<feature type="disulfide bond" evidence="9">
    <location>
        <begin position="999"/>
        <end position="1008"/>
    </location>
</feature>
<feature type="disulfide bond" evidence="9">
    <location>
        <begin position="461"/>
        <end position="470"/>
    </location>
</feature>
<feature type="disulfide bond" evidence="9">
    <location>
        <begin position="851"/>
        <end position="860"/>
    </location>
</feature>
<evidence type="ECO:0000256" key="6">
    <source>
        <dbReference type="ARBA" id="ARBA00023180"/>
    </source>
</evidence>
<feature type="domain" description="Laminin EGF-like" evidence="12">
    <location>
        <begin position="878"/>
        <end position="930"/>
    </location>
</feature>
<feature type="disulfide bond" evidence="9">
    <location>
        <begin position="903"/>
        <end position="912"/>
    </location>
</feature>
<dbReference type="FunFam" id="2.10.25.10:FF:000193">
    <property type="entry name" value="Laminin subunit gamma 1"/>
    <property type="match status" value="1"/>
</dbReference>
<feature type="coiled-coil region" evidence="10">
    <location>
        <begin position="1282"/>
        <end position="1323"/>
    </location>
</feature>
<protein>
    <submittedName>
        <fullName evidence="15">Laminin subunit gamma-3</fullName>
    </submittedName>
</protein>